<name>A0A5S6QG76_TRIMR</name>
<evidence type="ECO:0000313" key="12">
    <source>
        <dbReference type="WBParaSite" id="TMUE_2000006213.1"/>
    </source>
</evidence>
<keyword evidence="3" id="KW-0285">Flavoprotein</keyword>
<dbReference type="GO" id="GO:0005739">
    <property type="term" value="C:mitochondrion"/>
    <property type="evidence" value="ECO:0007669"/>
    <property type="project" value="TreeGrafter"/>
</dbReference>
<dbReference type="GO" id="GO:0034599">
    <property type="term" value="P:cellular response to oxidative stress"/>
    <property type="evidence" value="ECO:0007669"/>
    <property type="project" value="TreeGrafter"/>
</dbReference>
<keyword evidence="6" id="KW-0560">Oxidoreductase</keyword>
<evidence type="ECO:0000256" key="5">
    <source>
        <dbReference type="ARBA" id="ARBA00022857"/>
    </source>
</evidence>
<dbReference type="SUPFAM" id="SSF51905">
    <property type="entry name" value="FAD/NAD(P)-binding domain"/>
    <property type="match status" value="1"/>
</dbReference>
<evidence type="ECO:0000259" key="10">
    <source>
        <dbReference type="Pfam" id="PF07992"/>
    </source>
</evidence>
<accession>A0A5S6QG76</accession>
<dbReference type="GO" id="GO:0045454">
    <property type="term" value="P:cell redox homeostasis"/>
    <property type="evidence" value="ECO:0007669"/>
    <property type="project" value="InterPro"/>
</dbReference>
<dbReference type="GO" id="GO:0050660">
    <property type="term" value="F:flavin adenine dinucleotide binding"/>
    <property type="evidence" value="ECO:0007669"/>
    <property type="project" value="InterPro"/>
</dbReference>
<dbReference type="Pfam" id="PF07992">
    <property type="entry name" value="Pyr_redox_2"/>
    <property type="match status" value="1"/>
</dbReference>
<dbReference type="InterPro" id="IPR036188">
    <property type="entry name" value="FAD/NAD-bd_sf"/>
</dbReference>
<dbReference type="GO" id="GO:0006749">
    <property type="term" value="P:glutathione metabolic process"/>
    <property type="evidence" value="ECO:0007669"/>
    <property type="project" value="TreeGrafter"/>
</dbReference>
<sequence>MFWKGRIASGTGNHRRLFSTSAKSSYDLIVIGGGSGGLACAKEAAQFDKKVLVLDYVKPSPKVTLHYKLMHQAALLNQSLKDAESYGWQFDLKSNTVDWRILRNAVQNHIRSLNWGHRVQLKDNKVDYLNAYGTFIDAHTLRAVGNKKEEIVHGRNIVIATGIRPKYPQIPGVEEGISSDDLFGLSHPPGKTLVVGGSYVALECAGFLSGLGFDVKVMIRSIPLRGFDQEMANIVASNLAAHGVDILWRCVPHSIVRKNGQLTAEWKSEDGKIFSDTFDTLLWAVGREPRLSSMSIDKAGVLCHPKSGKVIVDDYDKTNVENIYAIGDIQHGRLELTPVAIRSGKLLARRLFNGSKELMDYDNVPTTVFTPVEYSCVGLSEEAAVQKYGTGEIEVYHAQFSPVEFSVRQRKNENCYIKVICKRASPNKVLGIHYSGPNAGEVMQGFGVAMRCNLTMDQLLGTVGIHPTSAEELVKLRITKRFAAWTGQSVRNTRLFGT</sequence>
<dbReference type="PRINTS" id="PR00411">
    <property type="entry name" value="PNDRDTASEI"/>
</dbReference>
<comment type="cofactor">
    <cofactor evidence="1">
        <name>FAD</name>
        <dbReference type="ChEBI" id="CHEBI:57692"/>
    </cofactor>
</comment>
<evidence type="ECO:0000256" key="8">
    <source>
        <dbReference type="ARBA" id="ARBA00023284"/>
    </source>
</evidence>
<dbReference type="PRINTS" id="PR00368">
    <property type="entry name" value="FADPNR"/>
</dbReference>
<evidence type="ECO:0000256" key="4">
    <source>
        <dbReference type="ARBA" id="ARBA00022827"/>
    </source>
</evidence>
<evidence type="ECO:0000256" key="1">
    <source>
        <dbReference type="ARBA" id="ARBA00001974"/>
    </source>
</evidence>
<dbReference type="GO" id="GO:0004362">
    <property type="term" value="F:glutathione-disulfide reductase (NADPH) activity"/>
    <property type="evidence" value="ECO:0007669"/>
    <property type="project" value="TreeGrafter"/>
</dbReference>
<organism evidence="11 12">
    <name type="scientific">Trichuris muris</name>
    <name type="common">Mouse whipworm</name>
    <dbReference type="NCBI Taxonomy" id="70415"/>
    <lineage>
        <taxon>Eukaryota</taxon>
        <taxon>Metazoa</taxon>
        <taxon>Ecdysozoa</taxon>
        <taxon>Nematoda</taxon>
        <taxon>Enoplea</taxon>
        <taxon>Dorylaimia</taxon>
        <taxon>Trichinellida</taxon>
        <taxon>Trichuridae</taxon>
        <taxon>Trichuris</taxon>
    </lineage>
</organism>
<keyword evidence="7" id="KW-1015">Disulfide bond</keyword>
<keyword evidence="11" id="KW-1185">Reference proteome</keyword>
<dbReference type="PANTHER" id="PTHR42737">
    <property type="entry name" value="GLUTATHIONE REDUCTASE"/>
    <property type="match status" value="1"/>
</dbReference>
<keyword evidence="4" id="KW-0274">FAD</keyword>
<dbReference type="PANTHER" id="PTHR42737:SF7">
    <property type="entry name" value="THIOREDOXIN-DISULFIDE REDUCTASE"/>
    <property type="match status" value="1"/>
</dbReference>
<evidence type="ECO:0000313" key="11">
    <source>
        <dbReference type="Proteomes" id="UP000046395"/>
    </source>
</evidence>
<protein>
    <submittedName>
        <fullName evidence="12">Thioredoxin-disulfide reductase</fullName>
    </submittedName>
</protein>
<feature type="domain" description="Pyridine nucleotide-disulphide oxidoreductase dimerisation" evidence="9">
    <location>
        <begin position="364"/>
        <end position="475"/>
    </location>
</feature>
<dbReference type="AlphaFoldDB" id="A0A5S6QG76"/>
<dbReference type="GO" id="GO:0005829">
    <property type="term" value="C:cytosol"/>
    <property type="evidence" value="ECO:0007669"/>
    <property type="project" value="TreeGrafter"/>
</dbReference>
<dbReference type="SUPFAM" id="SSF55424">
    <property type="entry name" value="FAD/NAD-linked reductases, dimerisation (C-terminal) domain"/>
    <property type="match status" value="1"/>
</dbReference>
<dbReference type="Gene3D" id="3.50.50.60">
    <property type="entry name" value="FAD/NAD(P)-binding domain"/>
    <property type="match status" value="2"/>
</dbReference>
<dbReference type="InterPro" id="IPR046952">
    <property type="entry name" value="GSHR/TRXR-like"/>
</dbReference>
<evidence type="ECO:0000256" key="3">
    <source>
        <dbReference type="ARBA" id="ARBA00022630"/>
    </source>
</evidence>
<dbReference type="FunFam" id="3.50.50.60:FF:000012">
    <property type="entry name" value="Thioredoxin reductase 1, cytoplasmic"/>
    <property type="match status" value="1"/>
</dbReference>
<dbReference type="InterPro" id="IPR023753">
    <property type="entry name" value="FAD/NAD-binding_dom"/>
</dbReference>
<evidence type="ECO:0000256" key="6">
    <source>
        <dbReference type="ARBA" id="ARBA00023002"/>
    </source>
</evidence>
<reference evidence="12" key="1">
    <citation type="submission" date="2019-12" db="UniProtKB">
        <authorList>
            <consortium name="WormBaseParasite"/>
        </authorList>
    </citation>
    <scope>IDENTIFICATION</scope>
</reference>
<evidence type="ECO:0000256" key="2">
    <source>
        <dbReference type="ARBA" id="ARBA00007532"/>
    </source>
</evidence>
<feature type="domain" description="FAD/NAD(P)-binding" evidence="10">
    <location>
        <begin position="26"/>
        <end position="344"/>
    </location>
</feature>
<keyword evidence="5" id="KW-0521">NADP</keyword>
<dbReference type="Gene3D" id="3.30.390.30">
    <property type="match status" value="1"/>
</dbReference>
<evidence type="ECO:0000259" key="9">
    <source>
        <dbReference type="Pfam" id="PF02852"/>
    </source>
</evidence>
<keyword evidence="8" id="KW-0676">Redox-active center</keyword>
<dbReference type="InterPro" id="IPR006338">
    <property type="entry name" value="Thioredoxin/glutathione_Rdtase"/>
</dbReference>
<dbReference type="InterPro" id="IPR016156">
    <property type="entry name" value="FAD/NAD-linked_Rdtase_dimer_sf"/>
</dbReference>
<dbReference type="NCBIfam" id="TIGR01438">
    <property type="entry name" value="TGR"/>
    <property type="match status" value="1"/>
</dbReference>
<dbReference type="STRING" id="70415.A0A5S6QG76"/>
<dbReference type="Pfam" id="PF02852">
    <property type="entry name" value="Pyr_redox_dim"/>
    <property type="match status" value="1"/>
</dbReference>
<comment type="similarity">
    <text evidence="2">Belongs to the class-I pyridine nucleotide-disulfide oxidoreductase family.</text>
</comment>
<dbReference type="FunFam" id="3.30.390.30:FF:000004">
    <property type="entry name" value="Thioredoxin reductase 1, cytoplasmic"/>
    <property type="match status" value="1"/>
</dbReference>
<dbReference type="InterPro" id="IPR004099">
    <property type="entry name" value="Pyr_nucl-diS_OxRdtase_dimer"/>
</dbReference>
<proteinExistence type="inferred from homology"/>
<dbReference type="WBParaSite" id="TMUE_2000006213.1">
    <property type="protein sequence ID" value="TMUE_2000006213.1"/>
    <property type="gene ID" value="WBGene00295303"/>
</dbReference>
<dbReference type="GO" id="GO:0004791">
    <property type="term" value="F:thioredoxin-disulfide reductase (NADPH) activity"/>
    <property type="evidence" value="ECO:0007669"/>
    <property type="project" value="InterPro"/>
</dbReference>
<dbReference type="Proteomes" id="UP000046395">
    <property type="component" value="Unassembled WGS sequence"/>
</dbReference>
<evidence type="ECO:0000256" key="7">
    <source>
        <dbReference type="ARBA" id="ARBA00023157"/>
    </source>
</evidence>